<evidence type="ECO:0000256" key="1">
    <source>
        <dbReference type="SAM" id="Phobius"/>
    </source>
</evidence>
<feature type="transmembrane region" description="Helical" evidence="1">
    <location>
        <begin position="270"/>
        <end position="294"/>
    </location>
</feature>
<keyword evidence="1" id="KW-1133">Transmembrane helix</keyword>
<evidence type="ECO:0000313" key="3">
    <source>
        <dbReference type="EMBL" id="TWS27496.1"/>
    </source>
</evidence>
<gene>
    <name evidence="3" type="ORF">FK530_18435</name>
</gene>
<keyword evidence="3" id="KW-0012">Acyltransferase</keyword>
<dbReference type="InterPro" id="IPR050879">
    <property type="entry name" value="Acyltransferase_3"/>
</dbReference>
<evidence type="ECO:0000259" key="2">
    <source>
        <dbReference type="Pfam" id="PF01757"/>
    </source>
</evidence>
<organism evidence="3 4">
    <name type="scientific">Tsukamurella conjunctivitidis</name>
    <dbReference type="NCBI Taxonomy" id="2592068"/>
    <lineage>
        <taxon>Bacteria</taxon>
        <taxon>Bacillati</taxon>
        <taxon>Actinomycetota</taxon>
        <taxon>Actinomycetes</taxon>
        <taxon>Mycobacteriales</taxon>
        <taxon>Tsukamurellaceae</taxon>
        <taxon>Tsukamurella</taxon>
    </lineage>
</organism>
<feature type="transmembrane region" description="Helical" evidence="1">
    <location>
        <begin position="306"/>
        <end position="327"/>
    </location>
</feature>
<comment type="caution">
    <text evidence="3">The sequence shown here is derived from an EMBL/GenBank/DDBJ whole genome shotgun (WGS) entry which is preliminary data.</text>
</comment>
<feature type="transmembrane region" description="Helical" evidence="1">
    <location>
        <begin position="223"/>
        <end position="241"/>
    </location>
</feature>
<dbReference type="Pfam" id="PF01757">
    <property type="entry name" value="Acyl_transf_3"/>
    <property type="match status" value="1"/>
</dbReference>
<feature type="transmembrane region" description="Helical" evidence="1">
    <location>
        <begin position="106"/>
        <end position="130"/>
    </location>
</feature>
<sequence length="392" mass="43901">MTAAPDERVLEAAPARRPALPSLTGLRFVAATLVFFFHASFWDPPQNPFADRGIGDAYQTAFSKAGWMGVSFFFVLSGFILTWTWRPQPRTAFWRRRAAKIFPTHIVMWLLAMLLYAAWTTPWPAALLNLFLLHSWSPDHATYISVNPPSWSLCSELLFYLLFPFLIPWIQRLREAHLWPMVGALVLGMVIAELVVQVAVPSLPRTPEGFPISSLQFWLGYNFPPMRLFEFVLGMVVARIVVAGRWPAVRPAAAVGLLVAAYLIDLRAPFLFSLTAVLIVPLLLVVGSFAAADLSGRTGLMATPAFQWLGDISFGFYMAQYVLMYSVRTKVMDARLYSTPVAVLILLGFFLATVLAGWALHTLVERPAMRHFGAREAPRLFRRTSQPQKGAL</sequence>
<name>A0A5C5RWT6_9ACTN</name>
<dbReference type="InterPro" id="IPR002656">
    <property type="entry name" value="Acyl_transf_3_dom"/>
</dbReference>
<dbReference type="OrthoDB" id="9796461at2"/>
<protein>
    <submittedName>
        <fullName evidence="3">Acyltransferase</fullName>
    </submittedName>
</protein>
<dbReference type="GO" id="GO:0016747">
    <property type="term" value="F:acyltransferase activity, transferring groups other than amino-acyl groups"/>
    <property type="evidence" value="ECO:0007669"/>
    <property type="project" value="InterPro"/>
</dbReference>
<dbReference type="PANTHER" id="PTHR23028:SF53">
    <property type="entry name" value="ACYL_TRANSF_3 DOMAIN-CONTAINING PROTEIN"/>
    <property type="match status" value="1"/>
</dbReference>
<dbReference type="Proteomes" id="UP000319375">
    <property type="component" value="Unassembled WGS sequence"/>
</dbReference>
<feature type="domain" description="Acyltransferase 3" evidence="2">
    <location>
        <begin position="22"/>
        <end position="357"/>
    </location>
</feature>
<reference evidence="3 4" key="1">
    <citation type="submission" date="2019-06" db="EMBL/GenBank/DDBJ databases">
        <title>Tsukamurella conjunctivitidis sp. nov., Tsukamurella assacharolytica sp. nov. and Tsukamurella sputae sp. nov. isolated from patients with conjunctivitis, bacteraemia (lymphoma) and respiratory infection (sputum) in Hong Kong.</title>
        <authorList>
            <person name="Teng J.L.L."/>
            <person name="Lee H.H."/>
            <person name="Fong J.Y.H."/>
            <person name="Fok K.M.N."/>
            <person name="Lau S.K.P."/>
            <person name="Woo P.C.Y."/>
        </authorList>
    </citation>
    <scope>NUCLEOTIDE SEQUENCE [LARGE SCALE GENOMIC DNA]</scope>
    <source>
        <strain evidence="3 4">HKU72</strain>
    </source>
</reference>
<dbReference type="GO" id="GO:0016020">
    <property type="term" value="C:membrane"/>
    <property type="evidence" value="ECO:0007669"/>
    <property type="project" value="TreeGrafter"/>
</dbReference>
<keyword evidence="4" id="KW-1185">Reference proteome</keyword>
<dbReference type="AlphaFoldDB" id="A0A5C5RWT6"/>
<dbReference type="EMBL" id="VIGX01000013">
    <property type="protein sequence ID" value="TWS27496.1"/>
    <property type="molecule type" value="Genomic_DNA"/>
</dbReference>
<feature type="transmembrane region" description="Helical" evidence="1">
    <location>
        <begin position="65"/>
        <end position="85"/>
    </location>
</feature>
<feature type="transmembrane region" description="Helical" evidence="1">
    <location>
        <begin position="339"/>
        <end position="360"/>
    </location>
</feature>
<dbReference type="PANTHER" id="PTHR23028">
    <property type="entry name" value="ACETYLTRANSFERASE"/>
    <property type="match status" value="1"/>
</dbReference>
<feature type="transmembrane region" description="Helical" evidence="1">
    <location>
        <begin position="25"/>
        <end position="42"/>
    </location>
</feature>
<dbReference type="RefSeq" id="WP_146488439.1">
    <property type="nucleotide sequence ID" value="NZ_VIGX01000013.1"/>
</dbReference>
<feature type="transmembrane region" description="Helical" evidence="1">
    <location>
        <begin position="182"/>
        <end position="203"/>
    </location>
</feature>
<keyword evidence="1" id="KW-0472">Membrane</keyword>
<feature type="transmembrane region" description="Helical" evidence="1">
    <location>
        <begin position="150"/>
        <end position="170"/>
    </location>
</feature>
<accession>A0A5C5RWT6</accession>
<keyword evidence="3" id="KW-0808">Transferase</keyword>
<evidence type="ECO:0000313" key="4">
    <source>
        <dbReference type="Proteomes" id="UP000319375"/>
    </source>
</evidence>
<dbReference type="GO" id="GO:0000271">
    <property type="term" value="P:polysaccharide biosynthetic process"/>
    <property type="evidence" value="ECO:0007669"/>
    <property type="project" value="TreeGrafter"/>
</dbReference>
<keyword evidence="1" id="KW-0812">Transmembrane</keyword>
<proteinExistence type="predicted"/>